<evidence type="ECO:0000256" key="1">
    <source>
        <dbReference type="ARBA" id="ARBA00023015"/>
    </source>
</evidence>
<dbReference type="Proteomes" id="UP000587462">
    <property type="component" value="Unassembled WGS sequence"/>
</dbReference>
<evidence type="ECO:0000259" key="4">
    <source>
        <dbReference type="PROSITE" id="PS50995"/>
    </source>
</evidence>
<dbReference type="AlphaFoldDB" id="A0A7Y7E5W4"/>
<keyword evidence="3" id="KW-0804">Transcription</keyword>
<keyword evidence="6" id="KW-1185">Reference proteome</keyword>
<feature type="domain" description="HTH marR-type" evidence="4">
    <location>
        <begin position="11"/>
        <end position="145"/>
    </location>
</feature>
<dbReference type="SMART" id="SM00347">
    <property type="entry name" value="HTH_MARR"/>
    <property type="match status" value="1"/>
</dbReference>
<gene>
    <name evidence="5" type="ORF">HG542_02765</name>
</gene>
<dbReference type="InterPro" id="IPR023187">
    <property type="entry name" value="Tscrpt_reg_MarR-type_CS"/>
</dbReference>
<dbReference type="GO" id="GO:0003700">
    <property type="term" value="F:DNA-binding transcription factor activity"/>
    <property type="evidence" value="ECO:0007669"/>
    <property type="project" value="InterPro"/>
</dbReference>
<dbReference type="EMBL" id="JABBXF010000004">
    <property type="protein sequence ID" value="NVK76577.1"/>
    <property type="molecule type" value="Genomic_DNA"/>
</dbReference>
<evidence type="ECO:0000313" key="5">
    <source>
        <dbReference type="EMBL" id="NVK76577.1"/>
    </source>
</evidence>
<accession>A0A7Y7E5W4</accession>
<dbReference type="InterPro" id="IPR036390">
    <property type="entry name" value="WH_DNA-bd_sf"/>
</dbReference>
<dbReference type="Pfam" id="PF12802">
    <property type="entry name" value="MarR_2"/>
    <property type="match status" value="1"/>
</dbReference>
<comment type="caution">
    <text evidence="5">The sequence shown here is derived from an EMBL/GenBank/DDBJ whole genome shotgun (WGS) entry which is preliminary data.</text>
</comment>
<dbReference type="InterPro" id="IPR000835">
    <property type="entry name" value="HTH_MarR-typ"/>
</dbReference>
<dbReference type="InterPro" id="IPR036388">
    <property type="entry name" value="WH-like_DNA-bd_sf"/>
</dbReference>
<evidence type="ECO:0000256" key="2">
    <source>
        <dbReference type="ARBA" id="ARBA00023125"/>
    </source>
</evidence>
<dbReference type="PROSITE" id="PS01117">
    <property type="entry name" value="HTH_MARR_1"/>
    <property type="match status" value="1"/>
</dbReference>
<reference evidence="5 6" key="1">
    <citation type="submission" date="2020-04" db="EMBL/GenBank/DDBJ databases">
        <title>Draft Genome Sequence of Streptomyces morookaense DSM 40503, an 8-azaguanine-producing strain.</title>
        <authorList>
            <person name="Qi J."/>
            <person name="Gao J.-M."/>
        </authorList>
    </citation>
    <scope>NUCLEOTIDE SEQUENCE [LARGE SCALE GENOMIC DNA]</scope>
    <source>
        <strain evidence="5 6">DSM 40503</strain>
    </source>
</reference>
<name>A0A7Y7E5W4_STRMO</name>
<dbReference type="PANTHER" id="PTHR33164">
    <property type="entry name" value="TRANSCRIPTIONAL REGULATOR, MARR FAMILY"/>
    <property type="match status" value="1"/>
</dbReference>
<dbReference type="InterPro" id="IPR039422">
    <property type="entry name" value="MarR/SlyA-like"/>
</dbReference>
<dbReference type="GO" id="GO:0006950">
    <property type="term" value="P:response to stress"/>
    <property type="evidence" value="ECO:0007669"/>
    <property type="project" value="TreeGrafter"/>
</dbReference>
<organism evidence="5 6">
    <name type="scientific">Streptomyces morookaense</name>
    <name type="common">Streptoverticillium morookaense</name>
    <dbReference type="NCBI Taxonomy" id="1970"/>
    <lineage>
        <taxon>Bacteria</taxon>
        <taxon>Bacillati</taxon>
        <taxon>Actinomycetota</taxon>
        <taxon>Actinomycetes</taxon>
        <taxon>Kitasatosporales</taxon>
        <taxon>Streptomycetaceae</taxon>
        <taxon>Streptomyces</taxon>
    </lineage>
</organism>
<dbReference type="PROSITE" id="PS50995">
    <property type="entry name" value="HTH_MARR_2"/>
    <property type="match status" value="1"/>
</dbReference>
<sequence>MTEQDDCLAEAEALTPALHALSRVLRFRLRGTEEVGLQPLPPAEFEVLRTVLDEPGIGVGVLARRLGLHASNVSTTVRGLVGRGLLVREPDPADRRAVRLMPTATARADLSRVEENWARTFAATLTALPAEQRAALMAALPALEALGAALQRSPQSSG</sequence>
<keyword evidence="1" id="KW-0805">Transcription regulation</keyword>
<evidence type="ECO:0000313" key="6">
    <source>
        <dbReference type="Proteomes" id="UP000587462"/>
    </source>
</evidence>
<dbReference type="SUPFAM" id="SSF46785">
    <property type="entry name" value="Winged helix' DNA-binding domain"/>
    <property type="match status" value="1"/>
</dbReference>
<dbReference type="GO" id="GO:0003677">
    <property type="term" value="F:DNA binding"/>
    <property type="evidence" value="ECO:0007669"/>
    <property type="project" value="UniProtKB-KW"/>
</dbReference>
<protein>
    <submittedName>
        <fullName evidence="5">Winged helix-turn-helix transcriptional regulator</fullName>
    </submittedName>
</protein>
<keyword evidence="2" id="KW-0238">DNA-binding</keyword>
<proteinExistence type="predicted"/>
<dbReference type="RefSeq" id="WP_171078365.1">
    <property type="nucleotide sequence ID" value="NZ_BNBU01000001.1"/>
</dbReference>
<dbReference type="PANTHER" id="PTHR33164:SF103">
    <property type="entry name" value="REGULATORY PROTEIN MARR"/>
    <property type="match status" value="1"/>
</dbReference>
<evidence type="ECO:0000256" key="3">
    <source>
        <dbReference type="ARBA" id="ARBA00023163"/>
    </source>
</evidence>
<dbReference type="Gene3D" id="1.10.10.10">
    <property type="entry name" value="Winged helix-like DNA-binding domain superfamily/Winged helix DNA-binding domain"/>
    <property type="match status" value="1"/>
</dbReference>